<dbReference type="EMBL" id="MU006576">
    <property type="protein sequence ID" value="KAF2746749.1"/>
    <property type="molecule type" value="Genomic_DNA"/>
</dbReference>
<dbReference type="AlphaFoldDB" id="A0A6A6VAI6"/>
<proteinExistence type="predicted"/>
<reference evidence="2" key="1">
    <citation type="journal article" date="2020" name="Stud. Mycol.">
        <title>101 Dothideomycetes genomes: a test case for predicting lifestyles and emergence of pathogens.</title>
        <authorList>
            <person name="Haridas S."/>
            <person name="Albert R."/>
            <person name="Binder M."/>
            <person name="Bloem J."/>
            <person name="Labutti K."/>
            <person name="Salamov A."/>
            <person name="Andreopoulos B."/>
            <person name="Baker S."/>
            <person name="Barry K."/>
            <person name="Bills G."/>
            <person name="Bluhm B."/>
            <person name="Cannon C."/>
            <person name="Castanera R."/>
            <person name="Culley D."/>
            <person name="Daum C."/>
            <person name="Ezra D."/>
            <person name="Gonzalez J."/>
            <person name="Henrissat B."/>
            <person name="Kuo A."/>
            <person name="Liang C."/>
            <person name="Lipzen A."/>
            <person name="Lutzoni F."/>
            <person name="Magnuson J."/>
            <person name="Mondo S."/>
            <person name="Nolan M."/>
            <person name="Ohm R."/>
            <person name="Pangilinan J."/>
            <person name="Park H.-J."/>
            <person name="Ramirez L."/>
            <person name="Alfaro M."/>
            <person name="Sun H."/>
            <person name="Tritt A."/>
            <person name="Yoshinaga Y."/>
            <person name="Zwiers L.-H."/>
            <person name="Turgeon B."/>
            <person name="Goodwin S."/>
            <person name="Spatafora J."/>
            <person name="Crous P."/>
            <person name="Grigoriev I."/>
        </authorList>
    </citation>
    <scope>NUCLEOTIDE SEQUENCE</scope>
    <source>
        <strain evidence="2">CBS 119925</strain>
    </source>
</reference>
<gene>
    <name evidence="2" type="ORF">M011DRAFT_78021</name>
</gene>
<dbReference type="Proteomes" id="UP000799440">
    <property type="component" value="Unassembled WGS sequence"/>
</dbReference>
<protein>
    <submittedName>
        <fullName evidence="2">Uncharacterized protein</fullName>
    </submittedName>
</protein>
<name>A0A6A6VAI6_9PLEO</name>
<organism evidence="2 3">
    <name type="scientific">Sporormia fimetaria CBS 119925</name>
    <dbReference type="NCBI Taxonomy" id="1340428"/>
    <lineage>
        <taxon>Eukaryota</taxon>
        <taxon>Fungi</taxon>
        <taxon>Dikarya</taxon>
        <taxon>Ascomycota</taxon>
        <taxon>Pezizomycotina</taxon>
        <taxon>Dothideomycetes</taxon>
        <taxon>Pleosporomycetidae</taxon>
        <taxon>Pleosporales</taxon>
        <taxon>Sporormiaceae</taxon>
        <taxon>Sporormia</taxon>
    </lineage>
</organism>
<evidence type="ECO:0000313" key="3">
    <source>
        <dbReference type="Proteomes" id="UP000799440"/>
    </source>
</evidence>
<feature type="region of interest" description="Disordered" evidence="1">
    <location>
        <begin position="160"/>
        <end position="181"/>
    </location>
</feature>
<dbReference type="Pfam" id="PF21858">
    <property type="entry name" value="DUF6914"/>
    <property type="match status" value="1"/>
</dbReference>
<dbReference type="OrthoDB" id="4924482at2759"/>
<keyword evidence="3" id="KW-1185">Reference proteome</keyword>
<dbReference type="InterPro" id="IPR054208">
    <property type="entry name" value="DUF6914"/>
</dbReference>
<accession>A0A6A6VAI6</accession>
<sequence>MTNKDRIYLAVYRRTDASTTSSNTTSSSALAPRSFQWGIWIEPKGSSGHGTTISVEDDLSVPFLMYSFDSHFHVETHSRLPSNMLGRLMIGKIPAGKDIRDVERVLKRVPLPSDPSAPNVNDTVDWTRVAVEELQKVGCAENFRVEKLMSDALGHANTWAAKSQSGGSGERVNYTWSRTFP</sequence>
<evidence type="ECO:0000256" key="1">
    <source>
        <dbReference type="SAM" id="MobiDB-lite"/>
    </source>
</evidence>
<evidence type="ECO:0000313" key="2">
    <source>
        <dbReference type="EMBL" id="KAF2746749.1"/>
    </source>
</evidence>